<gene>
    <name evidence="1" type="ORF">AK812_SmicGene21359</name>
</gene>
<evidence type="ECO:0000313" key="1">
    <source>
        <dbReference type="EMBL" id="OLP96394.1"/>
    </source>
</evidence>
<organism evidence="1 2">
    <name type="scientific">Symbiodinium microadriaticum</name>
    <name type="common">Dinoflagellate</name>
    <name type="synonym">Zooxanthella microadriatica</name>
    <dbReference type="NCBI Taxonomy" id="2951"/>
    <lineage>
        <taxon>Eukaryota</taxon>
        <taxon>Sar</taxon>
        <taxon>Alveolata</taxon>
        <taxon>Dinophyceae</taxon>
        <taxon>Suessiales</taxon>
        <taxon>Symbiodiniaceae</taxon>
        <taxon>Symbiodinium</taxon>
    </lineage>
</organism>
<accession>A0A1Q9DMI1</accession>
<keyword evidence="2" id="KW-1185">Reference proteome</keyword>
<comment type="caution">
    <text evidence="1">The sequence shown here is derived from an EMBL/GenBank/DDBJ whole genome shotgun (WGS) entry which is preliminary data.</text>
</comment>
<name>A0A1Q9DMI1_SYMMI</name>
<reference evidence="1 2" key="1">
    <citation type="submission" date="2016-02" db="EMBL/GenBank/DDBJ databases">
        <title>Genome analysis of coral dinoflagellate symbionts highlights evolutionary adaptations to a symbiotic lifestyle.</title>
        <authorList>
            <person name="Aranda M."/>
            <person name="Li Y."/>
            <person name="Liew Y.J."/>
            <person name="Baumgarten S."/>
            <person name="Simakov O."/>
            <person name="Wilson M."/>
            <person name="Piel J."/>
            <person name="Ashoor H."/>
            <person name="Bougouffa S."/>
            <person name="Bajic V.B."/>
            <person name="Ryu T."/>
            <person name="Ravasi T."/>
            <person name="Bayer T."/>
            <person name="Micklem G."/>
            <person name="Kim H."/>
            <person name="Bhak J."/>
            <person name="Lajeunesse T.C."/>
            <person name="Voolstra C.R."/>
        </authorList>
    </citation>
    <scope>NUCLEOTIDE SEQUENCE [LARGE SCALE GENOMIC DNA]</scope>
    <source>
        <strain evidence="1 2">CCMP2467</strain>
    </source>
</reference>
<dbReference type="EMBL" id="LSRX01000468">
    <property type="protein sequence ID" value="OLP96394.1"/>
    <property type="molecule type" value="Genomic_DNA"/>
</dbReference>
<sequence>MPLAGLRTRSRIWLQVTWGCSQAVKIAVGNVEPRPAPRRNGPIRADGSVAEGYGYGRSAEVHGPLVRRREFDVSGPLDEDGDIHF</sequence>
<evidence type="ECO:0000313" key="2">
    <source>
        <dbReference type="Proteomes" id="UP000186817"/>
    </source>
</evidence>
<protein>
    <submittedName>
        <fullName evidence="1">Uncharacterized protein</fullName>
    </submittedName>
</protein>
<proteinExistence type="predicted"/>
<dbReference type="Proteomes" id="UP000186817">
    <property type="component" value="Unassembled WGS sequence"/>
</dbReference>
<dbReference type="AlphaFoldDB" id="A0A1Q9DMI1"/>